<reference evidence="1 2" key="1">
    <citation type="submission" date="2020-08" db="EMBL/GenBank/DDBJ databases">
        <title>Genome sequence of Rhizobiales bacterium strain IZ6.</title>
        <authorList>
            <person name="Nakai R."/>
            <person name="Naganuma T."/>
        </authorList>
    </citation>
    <scope>NUCLEOTIDE SEQUENCE [LARGE SCALE GENOMIC DNA]</scope>
    <source>
        <strain evidence="1 2">IZ6</strain>
    </source>
</reference>
<gene>
    <name evidence="1" type="ORF">IZ6_25380</name>
</gene>
<name>A0A6S6QKH0_9HYPH</name>
<dbReference type="AlphaFoldDB" id="A0A6S6QKH0"/>
<dbReference type="EMBL" id="AP023361">
    <property type="protein sequence ID" value="BCJ91803.1"/>
    <property type="molecule type" value="Genomic_DNA"/>
</dbReference>
<dbReference type="InterPro" id="IPR045677">
    <property type="entry name" value="DUF6197"/>
</dbReference>
<evidence type="ECO:0000313" key="2">
    <source>
        <dbReference type="Proteomes" id="UP000515317"/>
    </source>
</evidence>
<dbReference type="Pfam" id="PF19698">
    <property type="entry name" value="DUF6197"/>
    <property type="match status" value="1"/>
</dbReference>
<keyword evidence="2" id="KW-1185">Reference proteome</keyword>
<accession>A0A6S6QKH0</accession>
<evidence type="ECO:0000313" key="1">
    <source>
        <dbReference type="EMBL" id="BCJ91803.1"/>
    </source>
</evidence>
<protein>
    <submittedName>
        <fullName evidence="1">Uncharacterized protein</fullName>
    </submittedName>
</protein>
<sequence>MNELVLNLQKVREYLTPKGRWTQRALFRDAAGNSISTLDEYENRATCACLLGAIHISVPPQHIDSVKRAIVGQLPPSAAGVIHWFNDDLGTRQSDVLAVIDRAIEKVAA</sequence>
<dbReference type="KEGG" id="tso:IZ6_25380"/>
<dbReference type="RefSeq" id="WP_222875423.1">
    <property type="nucleotide sequence ID" value="NZ_AP023361.1"/>
</dbReference>
<proteinExistence type="predicted"/>
<dbReference type="Proteomes" id="UP000515317">
    <property type="component" value="Chromosome"/>
</dbReference>
<organism evidence="1 2">
    <name type="scientific">Terrihabitans soli</name>
    <dbReference type="NCBI Taxonomy" id="708113"/>
    <lineage>
        <taxon>Bacteria</taxon>
        <taxon>Pseudomonadati</taxon>
        <taxon>Pseudomonadota</taxon>
        <taxon>Alphaproteobacteria</taxon>
        <taxon>Hyphomicrobiales</taxon>
        <taxon>Terrihabitans</taxon>
    </lineage>
</organism>